<dbReference type="EC" id="2.7.7.49" evidence="1"/>
<gene>
    <name evidence="5" type="ORF">EEDITHA_LOCUS10975</name>
</gene>
<dbReference type="InterPro" id="IPR036397">
    <property type="entry name" value="RNaseH_sf"/>
</dbReference>
<dbReference type="Gene3D" id="1.10.340.70">
    <property type="match status" value="1"/>
</dbReference>
<dbReference type="SUPFAM" id="SSF50630">
    <property type="entry name" value="Acid proteases"/>
    <property type="match status" value="1"/>
</dbReference>
<evidence type="ECO:0000256" key="2">
    <source>
        <dbReference type="SAM" id="MobiDB-lite"/>
    </source>
</evidence>
<name>A0AAU9U9R3_EUPED</name>
<reference evidence="5" key="1">
    <citation type="submission" date="2022-03" db="EMBL/GenBank/DDBJ databases">
        <authorList>
            <person name="Tunstrom K."/>
        </authorList>
    </citation>
    <scope>NUCLEOTIDE SEQUENCE</scope>
</reference>
<dbReference type="InterPro" id="IPR043128">
    <property type="entry name" value="Rev_trsase/Diguanyl_cyclase"/>
</dbReference>
<feature type="region of interest" description="Disordered" evidence="2">
    <location>
        <begin position="194"/>
        <end position="238"/>
    </location>
</feature>
<dbReference type="SUPFAM" id="SSF53098">
    <property type="entry name" value="Ribonuclease H-like"/>
    <property type="match status" value="1"/>
</dbReference>
<dbReference type="PANTHER" id="PTHR37984">
    <property type="entry name" value="PROTEIN CBG26694"/>
    <property type="match status" value="1"/>
</dbReference>
<proteinExistence type="predicted"/>
<protein>
    <recommendedName>
        <fullName evidence="1">RNA-directed DNA polymerase</fullName>
        <ecNumber evidence="1">2.7.7.49</ecNumber>
    </recommendedName>
</protein>
<keyword evidence="6" id="KW-1185">Reference proteome</keyword>
<dbReference type="GO" id="GO:0003964">
    <property type="term" value="F:RNA-directed DNA polymerase activity"/>
    <property type="evidence" value="ECO:0007669"/>
    <property type="project" value="UniProtKB-EC"/>
</dbReference>
<dbReference type="PANTHER" id="PTHR37984:SF8">
    <property type="entry name" value="CCHC-TYPE DOMAIN-CONTAINING PROTEIN"/>
    <property type="match status" value="1"/>
</dbReference>
<dbReference type="InterPro" id="IPR000477">
    <property type="entry name" value="RT_dom"/>
</dbReference>
<evidence type="ECO:0000256" key="1">
    <source>
        <dbReference type="ARBA" id="ARBA00012493"/>
    </source>
</evidence>
<dbReference type="SUPFAM" id="SSF56672">
    <property type="entry name" value="DNA/RNA polymerases"/>
    <property type="match status" value="1"/>
</dbReference>
<dbReference type="GO" id="GO:0003676">
    <property type="term" value="F:nucleic acid binding"/>
    <property type="evidence" value="ECO:0007669"/>
    <property type="project" value="InterPro"/>
</dbReference>
<evidence type="ECO:0000313" key="5">
    <source>
        <dbReference type="EMBL" id="CAH2095534.1"/>
    </source>
</evidence>
<accession>A0AAU9U9R3</accession>
<dbReference type="Proteomes" id="UP001153954">
    <property type="component" value="Unassembled WGS sequence"/>
</dbReference>
<dbReference type="FunFam" id="3.30.70.270:FF:000020">
    <property type="entry name" value="Transposon Tf2-6 polyprotein-like Protein"/>
    <property type="match status" value="1"/>
</dbReference>
<evidence type="ECO:0000259" key="4">
    <source>
        <dbReference type="PROSITE" id="PS50994"/>
    </source>
</evidence>
<dbReference type="InterPro" id="IPR041588">
    <property type="entry name" value="Integrase_H2C2"/>
</dbReference>
<feature type="domain" description="Integrase catalytic" evidence="4">
    <location>
        <begin position="1023"/>
        <end position="1194"/>
    </location>
</feature>
<dbReference type="CDD" id="cd09274">
    <property type="entry name" value="RNase_HI_RT_Ty3"/>
    <property type="match status" value="1"/>
</dbReference>
<dbReference type="InterPro" id="IPR001584">
    <property type="entry name" value="Integrase_cat-core"/>
</dbReference>
<dbReference type="Pfam" id="PF00078">
    <property type="entry name" value="RVT_1"/>
    <property type="match status" value="1"/>
</dbReference>
<organism evidence="5 6">
    <name type="scientific">Euphydryas editha</name>
    <name type="common">Edith's checkerspot</name>
    <dbReference type="NCBI Taxonomy" id="104508"/>
    <lineage>
        <taxon>Eukaryota</taxon>
        <taxon>Metazoa</taxon>
        <taxon>Ecdysozoa</taxon>
        <taxon>Arthropoda</taxon>
        <taxon>Hexapoda</taxon>
        <taxon>Insecta</taxon>
        <taxon>Pterygota</taxon>
        <taxon>Neoptera</taxon>
        <taxon>Endopterygota</taxon>
        <taxon>Lepidoptera</taxon>
        <taxon>Glossata</taxon>
        <taxon>Ditrysia</taxon>
        <taxon>Papilionoidea</taxon>
        <taxon>Nymphalidae</taxon>
        <taxon>Nymphalinae</taxon>
        <taxon>Euphydryas</taxon>
    </lineage>
</organism>
<dbReference type="FunFam" id="3.30.420.10:FF:000063">
    <property type="entry name" value="Retrovirus-related Pol polyprotein from transposon 297-like Protein"/>
    <property type="match status" value="1"/>
</dbReference>
<dbReference type="Gene3D" id="3.30.420.10">
    <property type="entry name" value="Ribonuclease H-like superfamily/Ribonuclease H"/>
    <property type="match status" value="1"/>
</dbReference>
<dbReference type="FunFam" id="1.10.340.70:FF:000004">
    <property type="entry name" value="Retrovirus-related Pol polyprotein from transposon 297-like Protein"/>
    <property type="match status" value="1"/>
</dbReference>
<dbReference type="CDD" id="cd01647">
    <property type="entry name" value="RT_LTR"/>
    <property type="match status" value="1"/>
</dbReference>
<comment type="caution">
    <text evidence="5">The sequence shown here is derived from an EMBL/GenBank/DDBJ whole genome shotgun (WGS) entry which is preliminary data.</text>
</comment>
<dbReference type="Gene3D" id="3.30.70.270">
    <property type="match status" value="2"/>
</dbReference>
<dbReference type="InterPro" id="IPR012337">
    <property type="entry name" value="RNaseH-like_sf"/>
</dbReference>
<feature type="compositionally biased region" description="Low complexity" evidence="2">
    <location>
        <begin position="222"/>
        <end position="238"/>
    </location>
</feature>
<evidence type="ECO:0000313" key="6">
    <source>
        <dbReference type="Proteomes" id="UP001153954"/>
    </source>
</evidence>
<dbReference type="GO" id="GO:0042575">
    <property type="term" value="C:DNA polymerase complex"/>
    <property type="evidence" value="ECO:0007669"/>
    <property type="project" value="UniProtKB-ARBA"/>
</dbReference>
<dbReference type="Gene3D" id="3.10.10.10">
    <property type="entry name" value="HIV Type 1 Reverse Transcriptase, subunit A, domain 1"/>
    <property type="match status" value="1"/>
</dbReference>
<dbReference type="Gene3D" id="2.40.70.10">
    <property type="entry name" value="Acid Proteases"/>
    <property type="match status" value="1"/>
</dbReference>
<dbReference type="PROSITE" id="PS50878">
    <property type="entry name" value="RT_POL"/>
    <property type="match status" value="1"/>
</dbReference>
<dbReference type="GO" id="GO:0015074">
    <property type="term" value="P:DNA integration"/>
    <property type="evidence" value="ECO:0007669"/>
    <property type="project" value="InterPro"/>
</dbReference>
<dbReference type="CDD" id="cd05481">
    <property type="entry name" value="retropepsin_like_LTR_1"/>
    <property type="match status" value="1"/>
</dbReference>
<dbReference type="InterPro" id="IPR021109">
    <property type="entry name" value="Peptidase_aspartic_dom_sf"/>
</dbReference>
<dbReference type="InterPro" id="IPR050951">
    <property type="entry name" value="Retrovirus_Pol_polyprotein"/>
</dbReference>
<evidence type="ECO:0000259" key="3">
    <source>
        <dbReference type="PROSITE" id="PS50878"/>
    </source>
</evidence>
<dbReference type="InterPro" id="IPR043502">
    <property type="entry name" value="DNA/RNA_pol_sf"/>
</dbReference>
<sequence length="1327" mass="153382">MDKLMVKLPPSFDLRASNAASEWRLWRASFEDYLISTKQDVSSDRIKLALLRNMIGIDSARVLLTLPLTEDKASNYESVMAAIEKYVSPRVNEVFERYKFNERKQKQGEAFDNFFTDCKQLLLNCNYRNCKGESIEDQLLRDKIVQGIADKSIQESLLRIDGLTLEKASNFCRTSEQSKLQVKEMNPTLDIDYSRSQSSKTNQGCMNNRGSNNSKTNQGCMTNRSSNNNNKTRWSNKSSRYANNKEEFKCRRCQTIHGPRKCPAYGQRCNKCGIKNHFAVSCKVNRVEKCDEELYCHTAKVVSSVNKSDWYENITIETLPVKCKLDTGADVSIMPLEIFQKINSKLNVKLLKTNIKLESFNGNVVEPLGMVNLMCKFKNTKSFENFVIVKCKTTLLGLPGCISLNLIKRVNSIESSVDIEKDKFILKHQSVFQGVGKLPGKYTIVTKPFDQQICHPPSRIPNCLLDPLKCELDRLENRNSIVKVDKISENSCINRIVIVEKSNKNVRLCLDPSDLNKYIIKKPKILPTLDQLAIKLKGKKFFSVLDLSEGFHHLTLDEESSWKCCFATPFGVYRYLVLPYGLMNAPELFQDVLESYFSKFNNVVVWADDILVMGNSAEDHDRALIEVINKAKEIGIVFNKNKFQYKQKEVKYVGQIFNEHGMSVDKSRVESLIKLKSPTNRDQLMSIIGSFNYVRRYVPEMAELMSPLCKLLKKNVEFMWLPVHERAFEKLKEKVSCAPALCPFDPNKKIILQCDASSNGLGCCMFQRDDLGNLKLIACVSRTMNDFELNYGQTEKELLAIHFGTKKFHNYIYGSHIDIQTDHKPIVSIMCKQISKIGSPRLKRLRLKLLIYNLNVYYVPGKLVHFADMLSRNCLNYTEHDHEMLQVVHTVSKHIPMSDERKAIFRNETYNDPVLSKLCSYYYHGWPSKLNKDIYKHYAKLKEQLYVQDGFLFYCNRIVVPQKLKSYVIGLVHDGHIGINKSVSKARQLFYWPGLSDDIQNFVLKCRTCEKFRSANVHEPMLPHKIPKYRYYKVGMDIMEYAGKSYLIIIDYLSHWLEIRPLNNKNSKSVIDSMQEVFTRFGYPVEIIADNNPFKSFDCLEYYKCKDINLITSSPYYPRSNGLAEKAVNISKNIIKKALEDGRDYRDYLMCYNNSPLSGLSVSPSQILNSRNVRSNVPSCMSYLEPRIVTNIHKLLSLKQSVTKAYHDKSAKKKEVRYKPGDKIVYCTEKDKVWRKGVVVKKCKEPRSYLISRGSNTRPFRRNSYHLRKSYSNVDKFYRDKYVPFENEILEGNIDIKNDNSNRLGTDNHYYVTRSGRTVKPKKNFFL</sequence>
<dbReference type="InterPro" id="IPR041577">
    <property type="entry name" value="RT_RNaseH_2"/>
</dbReference>
<dbReference type="EMBL" id="CAKOGL010000015">
    <property type="protein sequence ID" value="CAH2095534.1"/>
    <property type="molecule type" value="Genomic_DNA"/>
</dbReference>
<dbReference type="PROSITE" id="PS50994">
    <property type="entry name" value="INTEGRASE"/>
    <property type="match status" value="1"/>
</dbReference>
<dbReference type="Pfam" id="PF17921">
    <property type="entry name" value="Integrase_H2C2"/>
    <property type="match status" value="1"/>
</dbReference>
<dbReference type="Pfam" id="PF17919">
    <property type="entry name" value="RT_RNaseH_2"/>
    <property type="match status" value="1"/>
</dbReference>
<feature type="compositionally biased region" description="Polar residues" evidence="2">
    <location>
        <begin position="194"/>
        <end position="221"/>
    </location>
</feature>
<feature type="domain" description="Reverse transcriptase" evidence="3">
    <location>
        <begin position="480"/>
        <end position="657"/>
    </location>
</feature>